<dbReference type="Proteomes" id="UP000639772">
    <property type="component" value="Chromosome 1"/>
</dbReference>
<protein>
    <submittedName>
        <fullName evidence="1">Uncharacterized protein</fullName>
    </submittedName>
</protein>
<gene>
    <name evidence="1" type="ORF">HPP92_001056</name>
</gene>
<proteinExistence type="predicted"/>
<reference evidence="1 2" key="1">
    <citation type="journal article" date="2020" name="Nat. Food">
        <title>A phased Vanilla planifolia genome enables genetic improvement of flavour and production.</title>
        <authorList>
            <person name="Hasing T."/>
            <person name="Tang H."/>
            <person name="Brym M."/>
            <person name="Khazi F."/>
            <person name="Huang T."/>
            <person name="Chambers A.H."/>
        </authorList>
    </citation>
    <scope>NUCLEOTIDE SEQUENCE [LARGE SCALE GENOMIC DNA]</scope>
    <source>
        <tissue evidence="1">Leaf</tissue>
    </source>
</reference>
<sequence length="214" mass="23727">MIICEITKLKGNDPVFSQKDGQLDVETPNIARMLKEKLSSPIETGEKEAFVVDDLWQKHLTPSPSLSTGGCQDVAGFGTYGSQPPPEMGVPYQHLENTTNVQHGGKMIDRIKVNDAPKEWDGQRICRHRGNGRKELSQVLALDGVEVNEVLLFRRTSSVVNYMKKITNSRKLDGSIIVCGGFGSFIELVDEISSSCNYVKSQVGEFSRFLGDYN</sequence>
<organism evidence="1 2">
    <name type="scientific">Vanilla planifolia</name>
    <name type="common">Vanilla</name>
    <dbReference type="NCBI Taxonomy" id="51239"/>
    <lineage>
        <taxon>Eukaryota</taxon>
        <taxon>Viridiplantae</taxon>
        <taxon>Streptophyta</taxon>
        <taxon>Embryophyta</taxon>
        <taxon>Tracheophyta</taxon>
        <taxon>Spermatophyta</taxon>
        <taxon>Magnoliopsida</taxon>
        <taxon>Liliopsida</taxon>
        <taxon>Asparagales</taxon>
        <taxon>Orchidaceae</taxon>
        <taxon>Vanilloideae</taxon>
        <taxon>Vanilleae</taxon>
        <taxon>Vanilla</taxon>
    </lineage>
</organism>
<dbReference type="AlphaFoldDB" id="A0A835S3Y2"/>
<dbReference type="EMBL" id="JADCNM010000001">
    <property type="protein sequence ID" value="KAG0500984.1"/>
    <property type="molecule type" value="Genomic_DNA"/>
</dbReference>
<comment type="caution">
    <text evidence="1">The sequence shown here is derived from an EMBL/GenBank/DDBJ whole genome shotgun (WGS) entry which is preliminary data.</text>
</comment>
<accession>A0A835S3Y2</accession>
<evidence type="ECO:0000313" key="1">
    <source>
        <dbReference type="EMBL" id="KAG0500984.1"/>
    </source>
</evidence>
<evidence type="ECO:0000313" key="2">
    <source>
        <dbReference type="Proteomes" id="UP000639772"/>
    </source>
</evidence>
<name>A0A835S3Y2_VANPL</name>